<reference evidence="1" key="1">
    <citation type="journal article" date="2014" name="Front. Microbiol.">
        <title>High frequency of phylogenetically diverse reductive dehalogenase-homologous genes in deep subseafloor sedimentary metagenomes.</title>
        <authorList>
            <person name="Kawai M."/>
            <person name="Futagami T."/>
            <person name="Toyoda A."/>
            <person name="Takaki Y."/>
            <person name="Nishi S."/>
            <person name="Hori S."/>
            <person name="Arai W."/>
            <person name="Tsubouchi T."/>
            <person name="Morono Y."/>
            <person name="Uchiyama I."/>
            <person name="Ito T."/>
            <person name="Fujiyama A."/>
            <person name="Inagaki F."/>
            <person name="Takami H."/>
        </authorList>
    </citation>
    <scope>NUCLEOTIDE SEQUENCE</scope>
    <source>
        <strain evidence="1">Expedition CK06-06</strain>
    </source>
</reference>
<dbReference type="InterPro" id="IPR016155">
    <property type="entry name" value="Mopterin_synth/thiamin_S_b"/>
</dbReference>
<dbReference type="Gene3D" id="3.10.20.30">
    <property type="match status" value="1"/>
</dbReference>
<protein>
    <recommendedName>
        <fullName evidence="2">Ubiquitin Mut7-C domain-containing protein</fullName>
    </recommendedName>
</protein>
<name>X0Z0N5_9ZZZZ</name>
<dbReference type="CDD" id="cd17040">
    <property type="entry name" value="Ubl_MoaD_like"/>
    <property type="match status" value="1"/>
</dbReference>
<dbReference type="InterPro" id="IPR003749">
    <property type="entry name" value="ThiS/MoaD-like"/>
</dbReference>
<evidence type="ECO:0008006" key="2">
    <source>
        <dbReference type="Google" id="ProtNLM"/>
    </source>
</evidence>
<sequence>NYILSLHRTKESLRMKVELNLFASLKGYMPHKAKGTSCTVEISEGTEVRGLLEQLKLPAHAVKLVFLNGVHARGDEILKDGDRVGVFPPVAGG</sequence>
<comment type="caution">
    <text evidence="1">The sequence shown here is derived from an EMBL/GenBank/DDBJ whole genome shotgun (WGS) entry which is preliminary data.</text>
</comment>
<feature type="non-terminal residue" evidence="1">
    <location>
        <position position="1"/>
    </location>
</feature>
<gene>
    <name evidence="1" type="ORF">S01H1_82932</name>
</gene>
<organism evidence="1">
    <name type="scientific">marine sediment metagenome</name>
    <dbReference type="NCBI Taxonomy" id="412755"/>
    <lineage>
        <taxon>unclassified sequences</taxon>
        <taxon>metagenomes</taxon>
        <taxon>ecological metagenomes</taxon>
    </lineage>
</organism>
<dbReference type="AlphaFoldDB" id="X0Z0N5"/>
<dbReference type="Pfam" id="PF02597">
    <property type="entry name" value="ThiS"/>
    <property type="match status" value="1"/>
</dbReference>
<dbReference type="SUPFAM" id="SSF54285">
    <property type="entry name" value="MoaD/ThiS"/>
    <property type="match status" value="1"/>
</dbReference>
<accession>X0Z0N5</accession>
<proteinExistence type="predicted"/>
<evidence type="ECO:0000313" key="1">
    <source>
        <dbReference type="EMBL" id="GAG42256.1"/>
    </source>
</evidence>
<dbReference type="EMBL" id="BARS01056284">
    <property type="protein sequence ID" value="GAG42256.1"/>
    <property type="molecule type" value="Genomic_DNA"/>
</dbReference>
<dbReference type="InterPro" id="IPR012675">
    <property type="entry name" value="Beta-grasp_dom_sf"/>
</dbReference>